<dbReference type="OrthoDB" id="185373at2759"/>
<name>A0A835M1T1_9MAGN</name>
<sequence>MHKECLEHARCKKYELGVQVAEHLLTIEPDIPGHYVLLSNMYALAGRMDRVEVCFLHILNKNFVHISLDEPFFNLLGETKYRATGCAFVVLHKSYSMKDHIYASSQFVMEIERGDTISDLPDYHGEKSIAVGYICLDSYDSL</sequence>
<reference evidence="1 2" key="1">
    <citation type="submission" date="2020-10" db="EMBL/GenBank/DDBJ databases">
        <title>The Coptis chinensis genome and diversification of protoberbering-type alkaloids.</title>
        <authorList>
            <person name="Wang B."/>
            <person name="Shu S."/>
            <person name="Song C."/>
            <person name="Liu Y."/>
        </authorList>
    </citation>
    <scope>NUCLEOTIDE SEQUENCE [LARGE SCALE GENOMIC DNA]</scope>
    <source>
        <strain evidence="1">HL-2020</strain>
        <tissue evidence="1">Leaf</tissue>
    </source>
</reference>
<keyword evidence="2" id="KW-1185">Reference proteome</keyword>
<gene>
    <name evidence="1" type="ORF">IFM89_037210</name>
</gene>
<comment type="caution">
    <text evidence="1">The sequence shown here is derived from an EMBL/GenBank/DDBJ whole genome shotgun (WGS) entry which is preliminary data.</text>
</comment>
<dbReference type="AlphaFoldDB" id="A0A835M1T1"/>
<organism evidence="1 2">
    <name type="scientific">Coptis chinensis</name>
    <dbReference type="NCBI Taxonomy" id="261450"/>
    <lineage>
        <taxon>Eukaryota</taxon>
        <taxon>Viridiplantae</taxon>
        <taxon>Streptophyta</taxon>
        <taxon>Embryophyta</taxon>
        <taxon>Tracheophyta</taxon>
        <taxon>Spermatophyta</taxon>
        <taxon>Magnoliopsida</taxon>
        <taxon>Ranunculales</taxon>
        <taxon>Ranunculaceae</taxon>
        <taxon>Coptidoideae</taxon>
        <taxon>Coptis</taxon>
    </lineage>
</organism>
<dbReference type="EMBL" id="JADFTS010000005">
    <property type="protein sequence ID" value="KAF9607586.1"/>
    <property type="molecule type" value="Genomic_DNA"/>
</dbReference>
<protein>
    <submittedName>
        <fullName evidence="1">Uncharacterized protein</fullName>
    </submittedName>
</protein>
<evidence type="ECO:0000313" key="2">
    <source>
        <dbReference type="Proteomes" id="UP000631114"/>
    </source>
</evidence>
<accession>A0A835M1T1</accession>
<proteinExistence type="predicted"/>
<dbReference type="Proteomes" id="UP000631114">
    <property type="component" value="Unassembled WGS sequence"/>
</dbReference>
<evidence type="ECO:0000313" key="1">
    <source>
        <dbReference type="EMBL" id="KAF9607586.1"/>
    </source>
</evidence>